<keyword evidence="1" id="KW-0812">Transmembrane</keyword>
<evidence type="ECO:0000313" key="2">
    <source>
        <dbReference type="EMBL" id="GAA4459392.1"/>
    </source>
</evidence>
<comment type="caution">
    <text evidence="2">The sequence shown here is derived from an EMBL/GenBank/DDBJ whole genome shotgun (WGS) entry which is preliminary data.</text>
</comment>
<dbReference type="EMBL" id="BAABFA010000001">
    <property type="protein sequence ID" value="GAA4459392.1"/>
    <property type="molecule type" value="Genomic_DNA"/>
</dbReference>
<protein>
    <submittedName>
        <fullName evidence="2">Uncharacterized protein</fullName>
    </submittedName>
</protein>
<evidence type="ECO:0000313" key="3">
    <source>
        <dbReference type="Proteomes" id="UP001500067"/>
    </source>
</evidence>
<proteinExistence type="predicted"/>
<keyword evidence="1" id="KW-0472">Membrane</keyword>
<keyword evidence="1" id="KW-1133">Transmembrane helix</keyword>
<gene>
    <name evidence="2" type="ORF">GCM10023093_00310</name>
</gene>
<evidence type="ECO:0000256" key="1">
    <source>
        <dbReference type="SAM" id="Phobius"/>
    </source>
</evidence>
<sequence>MIGMWIAITCSAGLIFVLTIILGIVRQKVWLVMVAVVALFATTVAGYITFAQITATVVKTVTKTGAERTAEEVFAAEFDRPQTPCIQVVDYYDPSVSVLNDKLSICFSSCPAETRRILGRRRYDVAQRITTDVMAAMTERCCRNFVTPERFGSTVLECLASEGKDAYTMYISADSTRVYYTRQMK</sequence>
<reference evidence="3" key="1">
    <citation type="journal article" date="2019" name="Int. J. Syst. Evol. Microbiol.">
        <title>The Global Catalogue of Microorganisms (GCM) 10K type strain sequencing project: providing services to taxonomists for standard genome sequencing and annotation.</title>
        <authorList>
            <consortium name="The Broad Institute Genomics Platform"/>
            <consortium name="The Broad Institute Genome Sequencing Center for Infectious Disease"/>
            <person name="Wu L."/>
            <person name="Ma J."/>
        </authorList>
    </citation>
    <scope>NUCLEOTIDE SEQUENCE [LARGE SCALE GENOMIC DNA]</scope>
    <source>
        <strain evidence="3">JCM 32105</strain>
    </source>
</reference>
<accession>A0ABP8N3T8</accession>
<name>A0ABP8N3T8_9BACT</name>
<feature type="transmembrane region" description="Helical" evidence="1">
    <location>
        <begin position="30"/>
        <end position="50"/>
    </location>
</feature>
<keyword evidence="3" id="KW-1185">Reference proteome</keyword>
<feature type="transmembrane region" description="Helical" evidence="1">
    <location>
        <begin position="6"/>
        <end position="25"/>
    </location>
</feature>
<dbReference type="Proteomes" id="UP001500067">
    <property type="component" value="Unassembled WGS sequence"/>
</dbReference>
<organism evidence="2 3">
    <name type="scientific">Nemorincola caseinilytica</name>
    <dbReference type="NCBI Taxonomy" id="2054315"/>
    <lineage>
        <taxon>Bacteria</taxon>
        <taxon>Pseudomonadati</taxon>
        <taxon>Bacteroidota</taxon>
        <taxon>Chitinophagia</taxon>
        <taxon>Chitinophagales</taxon>
        <taxon>Chitinophagaceae</taxon>
        <taxon>Nemorincola</taxon>
    </lineage>
</organism>